<evidence type="ECO:0000256" key="6">
    <source>
        <dbReference type="ARBA" id="ARBA00022729"/>
    </source>
</evidence>
<evidence type="ECO:0000256" key="9">
    <source>
        <dbReference type="ARBA" id="ARBA00023180"/>
    </source>
</evidence>
<evidence type="ECO:0000259" key="11">
    <source>
        <dbReference type="PROSITE" id="PS51387"/>
    </source>
</evidence>
<dbReference type="AlphaFoldDB" id="A0AAE1W425"/>
<feature type="chain" id="PRO_5041918152" evidence="10">
    <location>
        <begin position="27"/>
        <end position="531"/>
    </location>
</feature>
<comment type="caution">
    <text evidence="12">The sequence shown here is derived from an EMBL/GenBank/DDBJ whole genome shotgun (WGS) entry which is preliminary data.</text>
</comment>
<keyword evidence="13" id="KW-1185">Reference proteome</keyword>
<comment type="similarity">
    <text evidence="3">Belongs to the oxygen-dependent FAD-linked oxidoreductase family.</text>
</comment>
<dbReference type="EMBL" id="JACGWL010000015">
    <property type="protein sequence ID" value="KAK4386430.1"/>
    <property type="molecule type" value="Genomic_DNA"/>
</dbReference>
<reference evidence="12" key="2">
    <citation type="journal article" date="2024" name="Plant">
        <title>Genomic evolution and insights into agronomic trait innovations of Sesamum species.</title>
        <authorList>
            <person name="Miao H."/>
            <person name="Wang L."/>
            <person name="Qu L."/>
            <person name="Liu H."/>
            <person name="Sun Y."/>
            <person name="Le M."/>
            <person name="Wang Q."/>
            <person name="Wei S."/>
            <person name="Zheng Y."/>
            <person name="Lin W."/>
            <person name="Duan Y."/>
            <person name="Cao H."/>
            <person name="Xiong S."/>
            <person name="Wang X."/>
            <person name="Wei L."/>
            <person name="Li C."/>
            <person name="Ma Q."/>
            <person name="Ju M."/>
            <person name="Zhao R."/>
            <person name="Li G."/>
            <person name="Mu C."/>
            <person name="Tian Q."/>
            <person name="Mei H."/>
            <person name="Zhang T."/>
            <person name="Gao T."/>
            <person name="Zhang H."/>
        </authorList>
    </citation>
    <scope>NUCLEOTIDE SEQUENCE</scope>
    <source>
        <strain evidence="12">K16</strain>
    </source>
</reference>
<comment type="cofactor">
    <cofactor evidence="1">
        <name>FAD</name>
        <dbReference type="ChEBI" id="CHEBI:57692"/>
    </cofactor>
</comment>
<dbReference type="InterPro" id="IPR016166">
    <property type="entry name" value="FAD-bd_PCMH"/>
</dbReference>
<dbReference type="Gene3D" id="3.30.465.10">
    <property type="match status" value="1"/>
</dbReference>
<comment type="pathway">
    <text evidence="2">Alkaloid biosynthesis.</text>
</comment>
<feature type="domain" description="FAD-binding PCMH-type" evidence="11">
    <location>
        <begin position="74"/>
        <end position="249"/>
    </location>
</feature>
<dbReference type="PROSITE" id="PS00862">
    <property type="entry name" value="OX2_COVAL_FAD"/>
    <property type="match status" value="1"/>
</dbReference>
<dbReference type="Gene3D" id="3.30.43.10">
    <property type="entry name" value="Uridine Diphospho-n-acetylenolpyruvylglucosamine Reductase, domain 2"/>
    <property type="match status" value="1"/>
</dbReference>
<keyword evidence="5" id="KW-0285">Flavoprotein</keyword>
<evidence type="ECO:0000256" key="4">
    <source>
        <dbReference type="ARBA" id="ARBA00022589"/>
    </source>
</evidence>
<dbReference type="InterPro" id="IPR036318">
    <property type="entry name" value="FAD-bd_PCMH-like_sf"/>
</dbReference>
<feature type="signal peptide" evidence="10">
    <location>
        <begin position="1"/>
        <end position="26"/>
    </location>
</feature>
<keyword evidence="9" id="KW-0325">Glycoprotein</keyword>
<reference evidence="12" key="1">
    <citation type="submission" date="2020-06" db="EMBL/GenBank/DDBJ databases">
        <authorList>
            <person name="Li T."/>
            <person name="Hu X."/>
            <person name="Zhang T."/>
            <person name="Song X."/>
            <person name="Zhang H."/>
            <person name="Dai N."/>
            <person name="Sheng W."/>
            <person name="Hou X."/>
            <person name="Wei L."/>
        </authorList>
    </citation>
    <scope>NUCLEOTIDE SEQUENCE</scope>
    <source>
        <strain evidence="12">K16</strain>
        <tissue evidence="12">Leaf</tissue>
    </source>
</reference>
<dbReference type="Gene3D" id="3.40.462.20">
    <property type="match status" value="1"/>
</dbReference>
<dbReference type="InterPro" id="IPR016169">
    <property type="entry name" value="FAD-bd_PCMH_sub2"/>
</dbReference>
<evidence type="ECO:0000313" key="12">
    <source>
        <dbReference type="EMBL" id="KAK4386430.1"/>
    </source>
</evidence>
<dbReference type="Proteomes" id="UP001289374">
    <property type="component" value="Unassembled WGS sequence"/>
</dbReference>
<name>A0AAE1W425_9LAMI</name>
<dbReference type="PROSITE" id="PS51387">
    <property type="entry name" value="FAD_PCMH"/>
    <property type="match status" value="1"/>
</dbReference>
<dbReference type="GO" id="GO:0016491">
    <property type="term" value="F:oxidoreductase activity"/>
    <property type="evidence" value="ECO:0007669"/>
    <property type="project" value="UniProtKB-KW"/>
</dbReference>
<evidence type="ECO:0000313" key="13">
    <source>
        <dbReference type="Proteomes" id="UP001289374"/>
    </source>
</evidence>
<evidence type="ECO:0000256" key="5">
    <source>
        <dbReference type="ARBA" id="ARBA00022630"/>
    </source>
</evidence>
<keyword evidence="7" id="KW-0274">FAD</keyword>
<dbReference type="InterPro" id="IPR016167">
    <property type="entry name" value="FAD-bd_PCMH_sub1"/>
</dbReference>
<keyword evidence="4" id="KW-0017">Alkaloid metabolism</keyword>
<sequence>MMICKMTSHALHLLLFLFISLQFCSADHDNFVHCMSIHSSAGYIKSFKYLHTPGSTSYFNLLQSAQQNPRWLNSSSLRPRYIVTPYSADEIRVAVICSRKHNLQIRVKSGGHDYEGLSYLSKTPFVMIDLINLRSISVNLEEETAWVHSGATLGELYYSIAQKSRVHGFPAGLCPSVGIGGHFSGGGFGTLLRKHGLAADNILDAYFIDANGDILDRESMGEDLFWAIRGGGGGSFGIIIAWKIKLVRVPPVVTVFTIHKNLDQEAMQLVHKWQRAADKLPEDLFIRIVIQHPDGPTEETQKTVEVLFNSLFLGPVNELVPLMRKSFPELGLLEENCTQMSWIESVLYFAGFKRDDRMEVLLDRIVQYKSYFKAKTDFAERPIPENAVQGIREALLQEEVAFVIMDPFGGKMEKISESELPFPHRKGNLFNIQYLVKWSVDGNAEAKKHINWIKMLYKYMKPYVSRSPRAAYINYRDLDIGMNQQPNSSYSEAAVWGRKYFKGNFKRLAGVKMRADPGNFFRNEQSIPLLS</sequence>
<evidence type="ECO:0000256" key="10">
    <source>
        <dbReference type="SAM" id="SignalP"/>
    </source>
</evidence>
<dbReference type="Pfam" id="PF08031">
    <property type="entry name" value="BBE"/>
    <property type="match status" value="1"/>
</dbReference>
<proteinExistence type="inferred from homology"/>
<evidence type="ECO:0000256" key="3">
    <source>
        <dbReference type="ARBA" id="ARBA00005466"/>
    </source>
</evidence>
<dbReference type="GO" id="GO:0071949">
    <property type="term" value="F:FAD binding"/>
    <property type="evidence" value="ECO:0007669"/>
    <property type="project" value="InterPro"/>
</dbReference>
<protein>
    <submittedName>
        <fullName evidence="12">Berberine bridge enzyme-like 23</fullName>
    </submittedName>
</protein>
<evidence type="ECO:0000256" key="7">
    <source>
        <dbReference type="ARBA" id="ARBA00022827"/>
    </source>
</evidence>
<gene>
    <name evidence="12" type="ORF">Sango_2513600</name>
</gene>
<dbReference type="Pfam" id="PF01565">
    <property type="entry name" value="FAD_binding_4"/>
    <property type="match status" value="1"/>
</dbReference>
<dbReference type="InterPro" id="IPR006093">
    <property type="entry name" value="Oxy_OxRdtase_FAD_BS"/>
</dbReference>
<dbReference type="InterPro" id="IPR006094">
    <property type="entry name" value="Oxid_FAD_bind_N"/>
</dbReference>
<evidence type="ECO:0000256" key="1">
    <source>
        <dbReference type="ARBA" id="ARBA00001974"/>
    </source>
</evidence>
<dbReference type="InterPro" id="IPR012951">
    <property type="entry name" value="BBE"/>
</dbReference>
<keyword evidence="8" id="KW-0560">Oxidoreductase</keyword>
<dbReference type="PANTHER" id="PTHR32448">
    <property type="entry name" value="OS08G0158400 PROTEIN"/>
    <property type="match status" value="1"/>
</dbReference>
<evidence type="ECO:0000256" key="2">
    <source>
        <dbReference type="ARBA" id="ARBA00004913"/>
    </source>
</evidence>
<dbReference type="SUPFAM" id="SSF56176">
    <property type="entry name" value="FAD-binding/transporter-associated domain-like"/>
    <property type="match status" value="1"/>
</dbReference>
<organism evidence="12 13">
    <name type="scientific">Sesamum angolense</name>
    <dbReference type="NCBI Taxonomy" id="2727404"/>
    <lineage>
        <taxon>Eukaryota</taxon>
        <taxon>Viridiplantae</taxon>
        <taxon>Streptophyta</taxon>
        <taxon>Embryophyta</taxon>
        <taxon>Tracheophyta</taxon>
        <taxon>Spermatophyta</taxon>
        <taxon>Magnoliopsida</taxon>
        <taxon>eudicotyledons</taxon>
        <taxon>Gunneridae</taxon>
        <taxon>Pentapetalae</taxon>
        <taxon>asterids</taxon>
        <taxon>lamiids</taxon>
        <taxon>Lamiales</taxon>
        <taxon>Pedaliaceae</taxon>
        <taxon>Sesamum</taxon>
    </lineage>
</organism>
<accession>A0AAE1W425</accession>
<keyword evidence="6 10" id="KW-0732">Signal</keyword>
<evidence type="ECO:0000256" key="8">
    <source>
        <dbReference type="ARBA" id="ARBA00023002"/>
    </source>
</evidence>